<evidence type="ECO:0000313" key="1">
    <source>
        <dbReference type="EMBL" id="PBK85766.1"/>
    </source>
</evidence>
<gene>
    <name evidence="1" type="ORF">ARMGADRAFT_1087315</name>
</gene>
<evidence type="ECO:0000313" key="2">
    <source>
        <dbReference type="Proteomes" id="UP000217790"/>
    </source>
</evidence>
<reference evidence="2" key="1">
    <citation type="journal article" date="2017" name="Nat. Ecol. Evol.">
        <title>Genome expansion and lineage-specific genetic innovations in the forest pathogenic fungi Armillaria.</title>
        <authorList>
            <person name="Sipos G."/>
            <person name="Prasanna A.N."/>
            <person name="Walter M.C."/>
            <person name="O'Connor E."/>
            <person name="Balint B."/>
            <person name="Krizsan K."/>
            <person name="Kiss B."/>
            <person name="Hess J."/>
            <person name="Varga T."/>
            <person name="Slot J."/>
            <person name="Riley R."/>
            <person name="Boka B."/>
            <person name="Rigling D."/>
            <person name="Barry K."/>
            <person name="Lee J."/>
            <person name="Mihaltcheva S."/>
            <person name="LaButti K."/>
            <person name="Lipzen A."/>
            <person name="Waldron R."/>
            <person name="Moloney N.M."/>
            <person name="Sperisen C."/>
            <person name="Kredics L."/>
            <person name="Vagvoelgyi C."/>
            <person name="Patrignani A."/>
            <person name="Fitzpatrick D."/>
            <person name="Nagy I."/>
            <person name="Doyle S."/>
            <person name="Anderson J.B."/>
            <person name="Grigoriev I.V."/>
            <person name="Gueldener U."/>
            <person name="Muensterkoetter M."/>
            <person name="Nagy L.G."/>
        </authorList>
    </citation>
    <scope>NUCLEOTIDE SEQUENCE [LARGE SCALE GENOMIC DNA]</scope>
    <source>
        <strain evidence="2">Ar21-2</strain>
    </source>
</reference>
<dbReference type="OrthoDB" id="2942917at2759"/>
<proteinExistence type="predicted"/>
<sequence>MFHHLFIEDTLPWNRGSSSLLPTCASEKNCLNSTTSVTIIGAHLQHAHFMVDLIEGSGLPPGAFFDADGSIYFNASSFGLFSPINHARFEDSKAKFLADLRTLCKFPHSIRGQYGKFLSDTFLEYFSPVSVSPVLGPASNLHRWVHTNAHYERWRLSSQFEAAIEHLKIAAEREHSNGHSTHSMRDHRTIEVDNILSRSVDQFLADLSVAYHNLAADTRPIIGYFTDVYAYGESVHERAGHSDTSSG</sequence>
<keyword evidence="2" id="KW-1185">Reference proteome</keyword>
<organism evidence="1 2">
    <name type="scientific">Armillaria gallica</name>
    <name type="common">Bulbous honey fungus</name>
    <name type="synonym">Armillaria bulbosa</name>
    <dbReference type="NCBI Taxonomy" id="47427"/>
    <lineage>
        <taxon>Eukaryota</taxon>
        <taxon>Fungi</taxon>
        <taxon>Dikarya</taxon>
        <taxon>Basidiomycota</taxon>
        <taxon>Agaricomycotina</taxon>
        <taxon>Agaricomycetes</taxon>
        <taxon>Agaricomycetidae</taxon>
        <taxon>Agaricales</taxon>
        <taxon>Marasmiineae</taxon>
        <taxon>Physalacriaceae</taxon>
        <taxon>Armillaria</taxon>
    </lineage>
</organism>
<dbReference type="InParanoid" id="A0A2H3DE57"/>
<accession>A0A2H3DE57</accession>
<dbReference type="AlphaFoldDB" id="A0A2H3DE57"/>
<name>A0A2H3DE57_ARMGA</name>
<protein>
    <submittedName>
        <fullName evidence="1">Uncharacterized protein</fullName>
    </submittedName>
</protein>
<dbReference type="EMBL" id="KZ293689">
    <property type="protein sequence ID" value="PBK85766.1"/>
    <property type="molecule type" value="Genomic_DNA"/>
</dbReference>
<dbReference type="Proteomes" id="UP000217790">
    <property type="component" value="Unassembled WGS sequence"/>
</dbReference>